<proteinExistence type="inferred from homology"/>
<dbReference type="InterPro" id="IPR019826">
    <property type="entry name" value="Carboxylesterase_B_AS"/>
</dbReference>
<evidence type="ECO:0000313" key="10">
    <source>
        <dbReference type="EMBL" id="ORY55843.1"/>
    </source>
</evidence>
<protein>
    <recommendedName>
        <fullName evidence="8">Carboxylic ester hydrolase</fullName>
        <ecNumber evidence="8">3.1.1.-</ecNumber>
    </recommendedName>
</protein>
<dbReference type="InterPro" id="IPR002018">
    <property type="entry name" value="CarbesteraseB"/>
</dbReference>
<dbReference type="STRING" id="1141098.A0A1Y2D9A9"/>
<evidence type="ECO:0000259" key="9">
    <source>
        <dbReference type="Pfam" id="PF00135"/>
    </source>
</evidence>
<sequence length="575" mass="61038">MSMLKTLALFSLFVISFASPVNVRQNSGPSVAIRNGTVVGSSSGGVDSFRGIPFAQPPVGNLRLRKPQPLVAGFSGGVFTTTGTPRSCPQYSTETNTSSLSLTVAALFSLTPLGQAMTTPTGEDCLTLNVQRPSTATSSSRLPVVFWIFGGGFQAGSTSMYDGTNFITKSMSLGEPVIFVAVNYRVSAFGFLAGRELSAEGSTNLGLRDQRQGLKWVQENIAAFGGDPDRVTIWGESAGSISVFDHTIINGGDNRYNGRPLFRGAIMDSGSVVPALSATAAKAQNVFDSVASAAGCGASADKLACLRSVDYGTLLNAQRAVPSINSYRSLDLSYLPRPDPSDNFFPRSPELAVAAGRFAKVPIIIGDQEDEGTVFALSTGNITTNAQLNAYLASYFPGNPNALSDVSGLTALYPNQPLLGQPAGSPFRTGAANNIYPQFKRLAALLGDIAFTLTRRVYLAQVASQVPSYSYLSTYLYGTPVVGTFHGTDVLVAFGIVDGGASTPAQTTQTYFINFINNLDPNLPTTPAPLINWPRWSTASPNLLNFGLFGNNILADDFRQNAFNYLRARPSSFRI</sequence>
<comment type="similarity">
    <text evidence="2 8">Belongs to the type-B carboxylesterase/lipase family.</text>
</comment>
<name>A0A1Y2D9A9_9PEZI</name>
<dbReference type="EC" id="3.1.1.-" evidence="8"/>
<dbReference type="PROSITE" id="PS00122">
    <property type="entry name" value="CARBOXYLESTERASE_B_1"/>
    <property type="match status" value="1"/>
</dbReference>
<comment type="caution">
    <text evidence="10">The sequence shown here is derived from an EMBL/GenBank/DDBJ whole genome shotgun (WGS) entry which is preliminary data.</text>
</comment>
<keyword evidence="6" id="KW-0443">Lipid metabolism</keyword>
<dbReference type="SUPFAM" id="SSF53474">
    <property type="entry name" value="alpha/beta-Hydrolases"/>
    <property type="match status" value="1"/>
</dbReference>
<keyword evidence="4 8" id="KW-0732">Signal</keyword>
<dbReference type="OrthoDB" id="408631at2759"/>
<evidence type="ECO:0000313" key="11">
    <source>
        <dbReference type="Proteomes" id="UP000193689"/>
    </source>
</evidence>
<keyword evidence="7" id="KW-0325">Glycoprotein</keyword>
<evidence type="ECO:0000256" key="1">
    <source>
        <dbReference type="ARBA" id="ARBA00004613"/>
    </source>
</evidence>
<dbReference type="EMBL" id="MCFJ01000025">
    <property type="protein sequence ID" value="ORY55843.1"/>
    <property type="molecule type" value="Genomic_DNA"/>
</dbReference>
<dbReference type="InterPro" id="IPR050309">
    <property type="entry name" value="Type-B_Carboxylest/Lipase"/>
</dbReference>
<dbReference type="RefSeq" id="XP_040709795.1">
    <property type="nucleotide sequence ID" value="XM_040863125.1"/>
</dbReference>
<dbReference type="GO" id="GO:0005576">
    <property type="term" value="C:extracellular region"/>
    <property type="evidence" value="ECO:0007669"/>
    <property type="project" value="UniProtKB-SubCell"/>
</dbReference>
<dbReference type="GeneID" id="63779337"/>
<feature type="chain" id="PRO_5011811743" description="Carboxylic ester hydrolase" evidence="8">
    <location>
        <begin position="19"/>
        <end position="575"/>
    </location>
</feature>
<feature type="domain" description="Carboxylesterase type B" evidence="9">
    <location>
        <begin position="29"/>
        <end position="548"/>
    </location>
</feature>
<reference evidence="10 11" key="1">
    <citation type="submission" date="2016-07" db="EMBL/GenBank/DDBJ databases">
        <title>Pervasive Adenine N6-methylation of Active Genes in Fungi.</title>
        <authorList>
            <consortium name="DOE Joint Genome Institute"/>
            <person name="Mondo S.J."/>
            <person name="Dannebaum R.O."/>
            <person name="Kuo R.C."/>
            <person name="Labutti K."/>
            <person name="Haridas S."/>
            <person name="Kuo A."/>
            <person name="Salamov A."/>
            <person name="Ahrendt S.R."/>
            <person name="Lipzen A."/>
            <person name="Sullivan W."/>
            <person name="Andreopoulos W.B."/>
            <person name="Clum A."/>
            <person name="Lindquist E."/>
            <person name="Daum C."/>
            <person name="Ramamoorthy G.K."/>
            <person name="Gryganskyi A."/>
            <person name="Culley D."/>
            <person name="Magnuson J.K."/>
            <person name="James T.Y."/>
            <person name="O'Malley M.A."/>
            <person name="Stajich J.E."/>
            <person name="Spatafora J.W."/>
            <person name="Visel A."/>
            <person name="Grigoriev I.V."/>
        </authorList>
    </citation>
    <scope>NUCLEOTIDE SEQUENCE [LARGE SCALE GENOMIC DNA]</scope>
    <source>
        <strain evidence="10 11">CBS 129021</strain>
    </source>
</reference>
<evidence type="ECO:0000256" key="7">
    <source>
        <dbReference type="ARBA" id="ARBA00023180"/>
    </source>
</evidence>
<comment type="subcellular location">
    <subcellularLocation>
        <location evidence="1">Secreted</location>
    </subcellularLocation>
</comment>
<accession>A0A1Y2D9A9</accession>
<dbReference type="InParanoid" id="A0A1Y2D9A9"/>
<gene>
    <name evidence="10" type="ORF">BCR38DRAFT_478947</name>
</gene>
<evidence type="ECO:0000256" key="2">
    <source>
        <dbReference type="ARBA" id="ARBA00005964"/>
    </source>
</evidence>
<evidence type="ECO:0000256" key="4">
    <source>
        <dbReference type="ARBA" id="ARBA00022729"/>
    </source>
</evidence>
<organism evidence="10 11">
    <name type="scientific">Pseudomassariella vexata</name>
    <dbReference type="NCBI Taxonomy" id="1141098"/>
    <lineage>
        <taxon>Eukaryota</taxon>
        <taxon>Fungi</taxon>
        <taxon>Dikarya</taxon>
        <taxon>Ascomycota</taxon>
        <taxon>Pezizomycotina</taxon>
        <taxon>Sordariomycetes</taxon>
        <taxon>Xylariomycetidae</taxon>
        <taxon>Amphisphaeriales</taxon>
        <taxon>Pseudomassariaceae</taxon>
        <taxon>Pseudomassariella</taxon>
    </lineage>
</organism>
<dbReference type="GO" id="GO:0006629">
    <property type="term" value="P:lipid metabolic process"/>
    <property type="evidence" value="ECO:0007669"/>
    <property type="project" value="UniProtKB-KW"/>
</dbReference>
<dbReference type="GO" id="GO:0016787">
    <property type="term" value="F:hydrolase activity"/>
    <property type="evidence" value="ECO:0007669"/>
    <property type="project" value="UniProtKB-KW"/>
</dbReference>
<feature type="signal peptide" evidence="8">
    <location>
        <begin position="1"/>
        <end position="18"/>
    </location>
</feature>
<keyword evidence="11" id="KW-1185">Reference proteome</keyword>
<dbReference type="AlphaFoldDB" id="A0A1Y2D9A9"/>
<dbReference type="Gene3D" id="3.40.50.1820">
    <property type="entry name" value="alpha/beta hydrolase"/>
    <property type="match status" value="1"/>
</dbReference>
<evidence type="ECO:0000256" key="6">
    <source>
        <dbReference type="ARBA" id="ARBA00023098"/>
    </source>
</evidence>
<keyword evidence="5 8" id="KW-0378">Hydrolase</keyword>
<keyword evidence="3" id="KW-0964">Secreted</keyword>
<evidence type="ECO:0000256" key="5">
    <source>
        <dbReference type="ARBA" id="ARBA00022801"/>
    </source>
</evidence>
<evidence type="ECO:0000256" key="3">
    <source>
        <dbReference type="ARBA" id="ARBA00022525"/>
    </source>
</evidence>
<dbReference type="InterPro" id="IPR029058">
    <property type="entry name" value="AB_hydrolase_fold"/>
</dbReference>
<dbReference type="Proteomes" id="UP000193689">
    <property type="component" value="Unassembled WGS sequence"/>
</dbReference>
<evidence type="ECO:0000256" key="8">
    <source>
        <dbReference type="RuleBase" id="RU361235"/>
    </source>
</evidence>
<dbReference type="FunFam" id="3.40.50.1820:FF:000213">
    <property type="entry name" value="Carboxylic ester hydrolase"/>
    <property type="match status" value="1"/>
</dbReference>
<dbReference type="PANTHER" id="PTHR11559">
    <property type="entry name" value="CARBOXYLESTERASE"/>
    <property type="match status" value="1"/>
</dbReference>
<dbReference type="Pfam" id="PF00135">
    <property type="entry name" value="COesterase"/>
    <property type="match status" value="1"/>
</dbReference>